<keyword evidence="5" id="KW-1185">Reference proteome</keyword>
<feature type="domain" description="SRCR" evidence="3">
    <location>
        <begin position="1"/>
        <end position="35"/>
    </location>
</feature>
<reference evidence="4" key="1">
    <citation type="submission" date="2021-10" db="EMBL/GenBank/DDBJ databases">
        <title>Tropical sea cucumber genome reveals ecological adaptation and Cuvierian tubules defense mechanism.</title>
        <authorList>
            <person name="Chen T."/>
        </authorList>
    </citation>
    <scope>NUCLEOTIDE SEQUENCE</scope>
    <source>
        <strain evidence="4">Nanhai2018</strain>
        <tissue evidence="4">Muscle</tissue>
    </source>
</reference>
<accession>A0A9Q0YIK9</accession>
<proteinExistence type="predicted"/>
<evidence type="ECO:0000259" key="3">
    <source>
        <dbReference type="PROSITE" id="PS50287"/>
    </source>
</evidence>
<evidence type="ECO:0000313" key="4">
    <source>
        <dbReference type="EMBL" id="KAJ8023200.1"/>
    </source>
</evidence>
<dbReference type="EMBL" id="JAIZAY010000019">
    <property type="protein sequence ID" value="KAJ8023200.1"/>
    <property type="molecule type" value="Genomic_DNA"/>
</dbReference>
<gene>
    <name evidence="4" type="ORF">HOLleu_35526</name>
</gene>
<feature type="disulfide bond" evidence="2">
    <location>
        <begin position="6"/>
        <end position="16"/>
    </location>
</feature>
<dbReference type="Gene3D" id="3.10.250.10">
    <property type="entry name" value="SRCR-like domain"/>
    <property type="match status" value="1"/>
</dbReference>
<protein>
    <recommendedName>
        <fullName evidence="3">SRCR domain-containing protein</fullName>
    </recommendedName>
</protein>
<dbReference type="PROSITE" id="PS50287">
    <property type="entry name" value="SRCR_2"/>
    <property type="match status" value="1"/>
</dbReference>
<sequence>MNDINCLGSEMRLIDCQYSQNFNCSHERGAGVACQQPGNLGSFSSRSLMFALI</sequence>
<dbReference type="InterPro" id="IPR036772">
    <property type="entry name" value="SRCR-like_dom_sf"/>
</dbReference>
<dbReference type="Proteomes" id="UP001152320">
    <property type="component" value="Chromosome 19"/>
</dbReference>
<evidence type="ECO:0000256" key="2">
    <source>
        <dbReference type="PROSITE-ProRule" id="PRU00196"/>
    </source>
</evidence>
<dbReference type="InterPro" id="IPR001190">
    <property type="entry name" value="SRCR"/>
</dbReference>
<comment type="caution">
    <text evidence="2">Lacks conserved residue(s) required for the propagation of feature annotation.</text>
</comment>
<dbReference type="AlphaFoldDB" id="A0A9Q0YIK9"/>
<evidence type="ECO:0000313" key="5">
    <source>
        <dbReference type="Proteomes" id="UP001152320"/>
    </source>
</evidence>
<evidence type="ECO:0000256" key="1">
    <source>
        <dbReference type="ARBA" id="ARBA00023157"/>
    </source>
</evidence>
<organism evidence="4 5">
    <name type="scientific">Holothuria leucospilota</name>
    <name type="common">Black long sea cucumber</name>
    <name type="synonym">Mertensiothuria leucospilota</name>
    <dbReference type="NCBI Taxonomy" id="206669"/>
    <lineage>
        <taxon>Eukaryota</taxon>
        <taxon>Metazoa</taxon>
        <taxon>Echinodermata</taxon>
        <taxon>Eleutherozoa</taxon>
        <taxon>Echinozoa</taxon>
        <taxon>Holothuroidea</taxon>
        <taxon>Aspidochirotacea</taxon>
        <taxon>Aspidochirotida</taxon>
        <taxon>Holothuriidae</taxon>
        <taxon>Holothuria</taxon>
    </lineage>
</organism>
<dbReference type="SUPFAM" id="SSF56487">
    <property type="entry name" value="SRCR-like"/>
    <property type="match status" value="1"/>
</dbReference>
<dbReference type="GO" id="GO:0016020">
    <property type="term" value="C:membrane"/>
    <property type="evidence" value="ECO:0007669"/>
    <property type="project" value="InterPro"/>
</dbReference>
<comment type="caution">
    <text evidence="4">The sequence shown here is derived from an EMBL/GenBank/DDBJ whole genome shotgun (WGS) entry which is preliminary data.</text>
</comment>
<name>A0A9Q0YIK9_HOLLE</name>
<keyword evidence="1 2" id="KW-1015">Disulfide bond</keyword>